<protein>
    <submittedName>
        <fullName evidence="2">Uncharacterized protein</fullName>
    </submittedName>
</protein>
<dbReference type="EMBL" id="JARJLG010000028">
    <property type="protein sequence ID" value="KAJ7768108.1"/>
    <property type="molecule type" value="Genomic_DNA"/>
</dbReference>
<evidence type="ECO:0000256" key="1">
    <source>
        <dbReference type="SAM" id="Phobius"/>
    </source>
</evidence>
<accession>A0AAD7JML6</accession>
<name>A0AAD7JML6_9AGAR</name>
<evidence type="ECO:0000313" key="2">
    <source>
        <dbReference type="EMBL" id="KAJ7768108.1"/>
    </source>
</evidence>
<organism evidence="2 3">
    <name type="scientific">Mycena maculata</name>
    <dbReference type="NCBI Taxonomy" id="230809"/>
    <lineage>
        <taxon>Eukaryota</taxon>
        <taxon>Fungi</taxon>
        <taxon>Dikarya</taxon>
        <taxon>Basidiomycota</taxon>
        <taxon>Agaricomycotina</taxon>
        <taxon>Agaricomycetes</taxon>
        <taxon>Agaricomycetidae</taxon>
        <taxon>Agaricales</taxon>
        <taxon>Marasmiineae</taxon>
        <taxon>Mycenaceae</taxon>
        <taxon>Mycena</taxon>
    </lineage>
</organism>
<dbReference type="Proteomes" id="UP001215280">
    <property type="component" value="Unassembled WGS sequence"/>
</dbReference>
<feature type="transmembrane region" description="Helical" evidence="1">
    <location>
        <begin position="34"/>
        <end position="61"/>
    </location>
</feature>
<evidence type="ECO:0000313" key="3">
    <source>
        <dbReference type="Proteomes" id="UP001215280"/>
    </source>
</evidence>
<proteinExistence type="predicted"/>
<sequence>MLAGIKLDDDSNLNVHNFDTNGIGGGSRPQWVKLIHIGLGATIVGVVGVSVTCAVSVLAPVAAIRNFDAARCINQNISWPHFHRALAEHKSAEAFQAVLLVIGQSLPVKFVGGNDVTHIFKPVWDSSPKIIIISHARATQFNFKRPPWFEPEWIFSRPNFLVFPLPSGTSWSVILELLLYLPVHARHATLTLTSLVGICSL</sequence>
<comment type="caution">
    <text evidence="2">The sequence shown here is derived from an EMBL/GenBank/DDBJ whole genome shotgun (WGS) entry which is preliminary data.</text>
</comment>
<keyword evidence="1" id="KW-1133">Transmembrane helix</keyword>
<reference evidence="2" key="1">
    <citation type="submission" date="2023-03" db="EMBL/GenBank/DDBJ databases">
        <title>Massive genome expansion in bonnet fungi (Mycena s.s.) driven by repeated elements and novel gene families across ecological guilds.</title>
        <authorList>
            <consortium name="Lawrence Berkeley National Laboratory"/>
            <person name="Harder C.B."/>
            <person name="Miyauchi S."/>
            <person name="Viragh M."/>
            <person name="Kuo A."/>
            <person name="Thoen E."/>
            <person name="Andreopoulos B."/>
            <person name="Lu D."/>
            <person name="Skrede I."/>
            <person name="Drula E."/>
            <person name="Henrissat B."/>
            <person name="Morin E."/>
            <person name="Kohler A."/>
            <person name="Barry K."/>
            <person name="LaButti K."/>
            <person name="Morin E."/>
            <person name="Salamov A."/>
            <person name="Lipzen A."/>
            <person name="Mereny Z."/>
            <person name="Hegedus B."/>
            <person name="Baldrian P."/>
            <person name="Stursova M."/>
            <person name="Weitz H."/>
            <person name="Taylor A."/>
            <person name="Grigoriev I.V."/>
            <person name="Nagy L.G."/>
            <person name="Martin F."/>
            <person name="Kauserud H."/>
        </authorList>
    </citation>
    <scope>NUCLEOTIDE SEQUENCE</scope>
    <source>
        <strain evidence="2">CBHHK188m</strain>
    </source>
</reference>
<keyword evidence="1" id="KW-0472">Membrane</keyword>
<keyword evidence="3" id="KW-1185">Reference proteome</keyword>
<keyword evidence="1" id="KW-0812">Transmembrane</keyword>
<gene>
    <name evidence="2" type="ORF">DFH07DRAFT_769322</name>
</gene>
<dbReference type="AlphaFoldDB" id="A0AAD7JML6"/>